<dbReference type="InterPro" id="IPR005336">
    <property type="entry name" value="MPC"/>
</dbReference>
<keyword evidence="7 9" id="KW-0496">Mitochondrion</keyword>
<keyword evidence="3 9" id="KW-0813">Transport</keyword>
<keyword evidence="6" id="KW-1133">Transmembrane helix</keyword>
<proteinExistence type="inferred from homology"/>
<evidence type="ECO:0000313" key="11">
    <source>
        <dbReference type="Proteomes" id="UP000472266"/>
    </source>
</evidence>
<dbReference type="GeneTree" id="ENSGT00970000196888"/>
<dbReference type="GO" id="GO:0005743">
    <property type="term" value="C:mitochondrial inner membrane"/>
    <property type="evidence" value="ECO:0007669"/>
    <property type="project" value="UniProtKB-SubCell"/>
</dbReference>
<dbReference type="GO" id="GO:0006850">
    <property type="term" value="P:pyruvate import into mitochondria"/>
    <property type="evidence" value="ECO:0007669"/>
    <property type="project" value="InterPro"/>
</dbReference>
<evidence type="ECO:0000256" key="7">
    <source>
        <dbReference type="ARBA" id="ARBA00023128"/>
    </source>
</evidence>
<comment type="function">
    <text evidence="9">Mediates the uptake of pyruvate into mitochondria.</text>
</comment>
<gene>
    <name evidence="10" type="primary">MPC2</name>
</gene>
<organism evidence="10 11">
    <name type="scientific">Strigops habroptila</name>
    <name type="common">Kakapo</name>
    <dbReference type="NCBI Taxonomy" id="2489341"/>
    <lineage>
        <taxon>Eukaryota</taxon>
        <taxon>Metazoa</taxon>
        <taxon>Chordata</taxon>
        <taxon>Craniata</taxon>
        <taxon>Vertebrata</taxon>
        <taxon>Euteleostomi</taxon>
        <taxon>Archelosauria</taxon>
        <taxon>Archosauria</taxon>
        <taxon>Dinosauria</taxon>
        <taxon>Saurischia</taxon>
        <taxon>Theropoda</taxon>
        <taxon>Coelurosauria</taxon>
        <taxon>Aves</taxon>
        <taxon>Neognathae</taxon>
        <taxon>Neoaves</taxon>
        <taxon>Telluraves</taxon>
        <taxon>Australaves</taxon>
        <taxon>Psittaciformes</taxon>
        <taxon>Psittacidae</taxon>
        <taxon>Strigops</taxon>
    </lineage>
</organism>
<evidence type="ECO:0000256" key="8">
    <source>
        <dbReference type="ARBA" id="ARBA00023136"/>
    </source>
</evidence>
<dbReference type="Ensembl" id="ENSSHBT00005009158.1">
    <property type="protein sequence ID" value="ENSSHBP00005007615.1"/>
    <property type="gene ID" value="ENSSHBG00005006672.1"/>
</dbReference>
<evidence type="ECO:0000256" key="9">
    <source>
        <dbReference type="RuleBase" id="RU363100"/>
    </source>
</evidence>
<keyword evidence="4" id="KW-0812">Transmembrane</keyword>
<evidence type="ECO:0000256" key="1">
    <source>
        <dbReference type="ARBA" id="ARBA00004448"/>
    </source>
</evidence>
<dbReference type="FunCoup" id="A0A672TYP3">
    <property type="interactions" value="587"/>
</dbReference>
<accession>A0A672TYP3</accession>
<keyword evidence="5 9" id="KW-0999">Mitochondrion inner membrane</keyword>
<comment type="similarity">
    <text evidence="2 9">Belongs to the mitochondrial pyruvate carrier (MPC) (TC 2.A.105) family.</text>
</comment>
<evidence type="ECO:0000313" key="10">
    <source>
        <dbReference type="Ensembl" id="ENSSHBP00005007615.1"/>
    </source>
</evidence>
<sequence>ALRERRPSPRPGGDRRAVEGRRVVRGRSCRYVLTRCCCPAPAAPSSSRHGSRRLGAPRLLPPHARPHRAHTAAAVPAVLQPPGRSQNSFFLGTSYEMGLIWSRYSLVIIPKNWNLFAVNFFVGCAGGSQLYRIWRYNQELKAKQQN</sequence>
<evidence type="ECO:0000256" key="3">
    <source>
        <dbReference type="ARBA" id="ARBA00022448"/>
    </source>
</evidence>
<dbReference type="InParanoid" id="A0A672TYP3"/>
<name>A0A672TYP3_STRHB</name>
<dbReference type="AlphaFoldDB" id="A0A672TYP3"/>
<dbReference type="Pfam" id="PF03650">
    <property type="entry name" value="MPC"/>
    <property type="match status" value="1"/>
</dbReference>
<dbReference type="Proteomes" id="UP000472266">
    <property type="component" value="Unplaced"/>
</dbReference>
<evidence type="ECO:0000256" key="6">
    <source>
        <dbReference type="ARBA" id="ARBA00022989"/>
    </source>
</evidence>
<keyword evidence="11" id="KW-1185">Reference proteome</keyword>
<reference evidence="10" key="2">
    <citation type="submission" date="2025-09" db="UniProtKB">
        <authorList>
            <consortium name="Ensembl"/>
        </authorList>
    </citation>
    <scope>IDENTIFICATION</scope>
</reference>
<comment type="subcellular location">
    <subcellularLocation>
        <location evidence="1 9">Mitochondrion inner membrane</location>
        <topology evidence="1 9">Multi-pass membrane protein</topology>
    </subcellularLocation>
</comment>
<protein>
    <recommendedName>
        <fullName evidence="9">Mitochondrial pyruvate carrier</fullName>
    </recommendedName>
</protein>
<keyword evidence="8" id="KW-0472">Membrane</keyword>
<evidence type="ECO:0000256" key="2">
    <source>
        <dbReference type="ARBA" id="ARBA00006416"/>
    </source>
</evidence>
<reference evidence="10" key="1">
    <citation type="submission" date="2025-08" db="UniProtKB">
        <authorList>
            <consortium name="Ensembl"/>
        </authorList>
    </citation>
    <scope>IDENTIFICATION</scope>
</reference>
<evidence type="ECO:0000256" key="5">
    <source>
        <dbReference type="ARBA" id="ARBA00022792"/>
    </source>
</evidence>
<evidence type="ECO:0000256" key="4">
    <source>
        <dbReference type="ARBA" id="ARBA00022692"/>
    </source>
</evidence>